<evidence type="ECO:0000313" key="2">
    <source>
        <dbReference type="Proteomes" id="UP000236291"/>
    </source>
</evidence>
<dbReference type="EMBL" id="ASHM01136523">
    <property type="protein sequence ID" value="PNX60406.1"/>
    <property type="molecule type" value="Genomic_DNA"/>
</dbReference>
<protein>
    <submittedName>
        <fullName evidence="1">Uncharacterized protein</fullName>
    </submittedName>
</protein>
<accession>A0A2K3K2B2</accession>
<proteinExistence type="predicted"/>
<evidence type="ECO:0000313" key="1">
    <source>
        <dbReference type="EMBL" id="PNX60406.1"/>
    </source>
</evidence>
<reference evidence="1 2" key="1">
    <citation type="journal article" date="2014" name="Am. J. Bot.">
        <title>Genome assembly and annotation for red clover (Trifolium pratense; Fabaceae).</title>
        <authorList>
            <person name="Istvanek J."/>
            <person name="Jaros M."/>
            <person name="Krenek A."/>
            <person name="Repkova J."/>
        </authorList>
    </citation>
    <scope>NUCLEOTIDE SEQUENCE [LARGE SCALE GENOMIC DNA]</scope>
    <source>
        <strain evidence="2">cv. Tatra</strain>
        <tissue evidence="1">Young leaves</tissue>
    </source>
</reference>
<sequence length="87" mass="9219">MISGKLDLITKCATYSGGCVGVSADAGSLDTTLCRIPRMLVGCRPVIVAVECSLPAWDNRRQGVSNVQNRGQCNDRTGCIVILVHLA</sequence>
<comment type="caution">
    <text evidence="1">The sequence shown here is derived from an EMBL/GenBank/DDBJ whole genome shotgun (WGS) entry which is preliminary data.</text>
</comment>
<dbReference type="AlphaFoldDB" id="A0A2K3K2B2"/>
<name>A0A2K3K2B2_TRIPR</name>
<organism evidence="1 2">
    <name type="scientific">Trifolium pratense</name>
    <name type="common">Red clover</name>
    <dbReference type="NCBI Taxonomy" id="57577"/>
    <lineage>
        <taxon>Eukaryota</taxon>
        <taxon>Viridiplantae</taxon>
        <taxon>Streptophyta</taxon>
        <taxon>Embryophyta</taxon>
        <taxon>Tracheophyta</taxon>
        <taxon>Spermatophyta</taxon>
        <taxon>Magnoliopsida</taxon>
        <taxon>eudicotyledons</taxon>
        <taxon>Gunneridae</taxon>
        <taxon>Pentapetalae</taxon>
        <taxon>rosids</taxon>
        <taxon>fabids</taxon>
        <taxon>Fabales</taxon>
        <taxon>Fabaceae</taxon>
        <taxon>Papilionoideae</taxon>
        <taxon>50 kb inversion clade</taxon>
        <taxon>NPAAA clade</taxon>
        <taxon>Hologalegina</taxon>
        <taxon>IRL clade</taxon>
        <taxon>Trifolieae</taxon>
        <taxon>Trifolium</taxon>
    </lineage>
</organism>
<dbReference type="Proteomes" id="UP000236291">
    <property type="component" value="Unassembled WGS sequence"/>
</dbReference>
<reference evidence="1 2" key="2">
    <citation type="journal article" date="2017" name="Front. Plant Sci.">
        <title>Gene Classification and Mining of Molecular Markers Useful in Red Clover (Trifolium pratense) Breeding.</title>
        <authorList>
            <person name="Istvanek J."/>
            <person name="Dluhosova J."/>
            <person name="Dluhos P."/>
            <person name="Patkova L."/>
            <person name="Nedelnik J."/>
            <person name="Repkova J."/>
        </authorList>
    </citation>
    <scope>NUCLEOTIDE SEQUENCE [LARGE SCALE GENOMIC DNA]</scope>
    <source>
        <strain evidence="2">cv. Tatra</strain>
        <tissue evidence="1">Young leaves</tissue>
    </source>
</reference>
<gene>
    <name evidence="1" type="ORF">L195_g060166</name>
</gene>